<dbReference type="Proteomes" id="UP000230202">
    <property type="component" value="Unassembled WGS sequence"/>
</dbReference>
<proteinExistence type="predicted"/>
<reference evidence="2" key="1">
    <citation type="journal article" date="2017" name="MBio">
        <title>Type VI secretion-mediated competition in the bee gut microbiome.</title>
        <authorList>
            <person name="Steele M.I."/>
            <person name="Kwong W.K."/>
            <person name="Powell J.E."/>
            <person name="Whiteley M."/>
            <person name="Moran N.A."/>
        </authorList>
    </citation>
    <scope>NUCLEOTIDE SEQUENCE [LARGE SCALE GENOMIC DNA]</scope>
    <source>
        <strain evidence="2">WkB273</strain>
    </source>
</reference>
<protein>
    <recommendedName>
        <fullName evidence="4">Lipoprotein</fullName>
    </recommendedName>
</protein>
<dbReference type="RefSeq" id="WP_100152695.1">
    <property type="nucleotide sequence ID" value="NZ_MEIL01000029.1"/>
</dbReference>
<evidence type="ECO:0000313" key="3">
    <source>
        <dbReference type="Proteomes" id="UP000230202"/>
    </source>
</evidence>
<comment type="caution">
    <text evidence="2">The sequence shown here is derived from an EMBL/GenBank/DDBJ whole genome shotgun (WGS) entry which is preliminary data.</text>
</comment>
<evidence type="ECO:0000256" key="1">
    <source>
        <dbReference type="SAM" id="Phobius"/>
    </source>
</evidence>
<gene>
    <name evidence="2" type="ORF">BHC54_10165</name>
</gene>
<keyword evidence="1" id="KW-0472">Membrane</keyword>
<dbReference type="AlphaFoldDB" id="A0A2N9X6P2"/>
<accession>A0A2N9X6P2</accession>
<organism evidence="2 3">
    <name type="scientific">Snodgrassella alvi</name>
    <dbReference type="NCBI Taxonomy" id="1196083"/>
    <lineage>
        <taxon>Bacteria</taxon>
        <taxon>Pseudomonadati</taxon>
        <taxon>Pseudomonadota</taxon>
        <taxon>Betaproteobacteria</taxon>
        <taxon>Neisseriales</taxon>
        <taxon>Neisseriaceae</taxon>
        <taxon>Snodgrassella</taxon>
    </lineage>
</organism>
<evidence type="ECO:0000313" key="2">
    <source>
        <dbReference type="EMBL" id="PIT38845.1"/>
    </source>
</evidence>
<keyword evidence="3" id="KW-1185">Reference proteome</keyword>
<dbReference type="PROSITE" id="PS51257">
    <property type="entry name" value="PROKAR_LIPOPROTEIN"/>
    <property type="match status" value="1"/>
</dbReference>
<sequence length="86" mass="10072">MKRNIYIILIIIFGFVLSGCYESAVRFWNGGPHMSKAQNEAYDACFEELRTLPRPKNEYVGSKEMQDWLGEIYAPAERECMRRKGF</sequence>
<keyword evidence="1" id="KW-0812">Transmembrane</keyword>
<name>A0A2N9X6P2_9NEIS</name>
<dbReference type="EMBL" id="MEIL01000029">
    <property type="protein sequence ID" value="PIT38845.1"/>
    <property type="molecule type" value="Genomic_DNA"/>
</dbReference>
<keyword evidence="1" id="KW-1133">Transmembrane helix</keyword>
<feature type="transmembrane region" description="Helical" evidence="1">
    <location>
        <begin position="6"/>
        <end position="28"/>
    </location>
</feature>
<evidence type="ECO:0008006" key="4">
    <source>
        <dbReference type="Google" id="ProtNLM"/>
    </source>
</evidence>